<dbReference type="OrthoDB" id="433681at2"/>
<name>A0A556A8A0_9BURK</name>
<evidence type="ECO:0000256" key="1">
    <source>
        <dbReference type="ARBA" id="ARBA00022679"/>
    </source>
</evidence>
<keyword evidence="5" id="KW-1185">Reference proteome</keyword>
<feature type="domain" description="Glycosyltransferase subfamily 4-like N-terminal" evidence="3">
    <location>
        <begin position="19"/>
        <end position="169"/>
    </location>
</feature>
<dbReference type="InterPro" id="IPR001296">
    <property type="entry name" value="Glyco_trans_1"/>
</dbReference>
<evidence type="ECO:0000259" key="3">
    <source>
        <dbReference type="Pfam" id="PF13439"/>
    </source>
</evidence>
<keyword evidence="1 4" id="KW-0808">Transferase</keyword>
<dbReference type="InterPro" id="IPR028098">
    <property type="entry name" value="Glyco_trans_4-like_N"/>
</dbReference>
<dbReference type="PANTHER" id="PTHR46401">
    <property type="entry name" value="GLYCOSYLTRANSFERASE WBBK-RELATED"/>
    <property type="match status" value="1"/>
</dbReference>
<evidence type="ECO:0000259" key="2">
    <source>
        <dbReference type="Pfam" id="PF00534"/>
    </source>
</evidence>
<feature type="domain" description="Glycosyl transferase family 1" evidence="2">
    <location>
        <begin position="184"/>
        <end position="345"/>
    </location>
</feature>
<dbReference type="GO" id="GO:0016757">
    <property type="term" value="F:glycosyltransferase activity"/>
    <property type="evidence" value="ECO:0007669"/>
    <property type="project" value="InterPro"/>
</dbReference>
<evidence type="ECO:0000313" key="4">
    <source>
        <dbReference type="EMBL" id="TSH89112.1"/>
    </source>
</evidence>
<sequence length="372" mass="40552">MRVGLSTRAIEPALTGGIDGIGIYTQALLAHLPAEGIEVQGQVYAEGPADAALRYSRRWPHAYGWYVGGELAGLRPRVRPAAGLMHFTDHRVAACATPSVATVHDAIPLRYPQWVSPRLRRLKNYAMRRMVRQADLFIAVSHYAVDELREAFGLPADRIRVVPNGIESEWLQPMPADAAALRRDSGLPADGYFLFVGTLQPRKNVDRILDAHAALPAEVRRRHPLVVIGRPGWRCEHTQARLQALGAGGEVVWLQGLRERAALRAAYAGALALAFPTLYEGFGIPVLEAFASRLPVLTSRVASLPEVAGDAALLVDPTRVDEIAGAMLRLAEDAALRERLSAAGHRRAQSYTWQRTAAATAAVYRELVPGRG</sequence>
<reference evidence="4 5" key="1">
    <citation type="submission" date="2019-07" db="EMBL/GenBank/DDBJ databases">
        <title>Qingshengfaniella alkalisoli gen. nov., sp. nov., isolated from saline soil.</title>
        <authorList>
            <person name="Xu L."/>
            <person name="Huang X.-X."/>
            <person name="Sun J.-Q."/>
        </authorList>
    </citation>
    <scope>NUCLEOTIDE SEQUENCE [LARGE SCALE GENOMIC DNA]</scope>
    <source>
        <strain evidence="4 5">DSM 27279</strain>
    </source>
</reference>
<dbReference type="Proteomes" id="UP000318405">
    <property type="component" value="Unassembled WGS sequence"/>
</dbReference>
<protein>
    <submittedName>
        <fullName evidence="4">Glycosyltransferase family 4 protein</fullName>
    </submittedName>
</protein>
<gene>
    <name evidence="4" type="ORF">FOZ76_26245</name>
</gene>
<dbReference type="SUPFAM" id="SSF53756">
    <property type="entry name" value="UDP-Glycosyltransferase/glycogen phosphorylase"/>
    <property type="match status" value="1"/>
</dbReference>
<dbReference type="PANTHER" id="PTHR46401:SF2">
    <property type="entry name" value="GLYCOSYLTRANSFERASE WBBK-RELATED"/>
    <property type="match status" value="1"/>
</dbReference>
<comment type="caution">
    <text evidence="4">The sequence shown here is derived from an EMBL/GenBank/DDBJ whole genome shotgun (WGS) entry which is preliminary data.</text>
</comment>
<organism evidence="4 5">
    <name type="scientific">Verticiella sediminum</name>
    <dbReference type="NCBI Taxonomy" id="1247510"/>
    <lineage>
        <taxon>Bacteria</taxon>
        <taxon>Pseudomonadati</taxon>
        <taxon>Pseudomonadota</taxon>
        <taxon>Betaproteobacteria</taxon>
        <taxon>Burkholderiales</taxon>
        <taxon>Alcaligenaceae</taxon>
        <taxon>Verticiella</taxon>
    </lineage>
</organism>
<dbReference type="CDD" id="cd03809">
    <property type="entry name" value="GT4_MtfB-like"/>
    <property type="match status" value="1"/>
</dbReference>
<dbReference type="GO" id="GO:0009103">
    <property type="term" value="P:lipopolysaccharide biosynthetic process"/>
    <property type="evidence" value="ECO:0007669"/>
    <property type="project" value="TreeGrafter"/>
</dbReference>
<accession>A0A556A8A0</accession>
<dbReference type="EMBL" id="VLTJ01000042">
    <property type="protein sequence ID" value="TSH89112.1"/>
    <property type="molecule type" value="Genomic_DNA"/>
</dbReference>
<dbReference type="Gene3D" id="3.40.50.2000">
    <property type="entry name" value="Glycogen Phosphorylase B"/>
    <property type="match status" value="2"/>
</dbReference>
<dbReference type="Pfam" id="PF13439">
    <property type="entry name" value="Glyco_transf_4"/>
    <property type="match status" value="1"/>
</dbReference>
<dbReference type="Pfam" id="PF00534">
    <property type="entry name" value="Glycos_transf_1"/>
    <property type="match status" value="1"/>
</dbReference>
<proteinExistence type="predicted"/>
<evidence type="ECO:0000313" key="5">
    <source>
        <dbReference type="Proteomes" id="UP000318405"/>
    </source>
</evidence>
<dbReference type="AlphaFoldDB" id="A0A556A8A0"/>
<dbReference type="RefSeq" id="WP_143951227.1">
    <property type="nucleotide sequence ID" value="NZ_BAABMB010000005.1"/>
</dbReference>